<organism evidence="2 3">
    <name type="scientific">Hypnocyclicus thermotrophus</name>
    <dbReference type="NCBI Taxonomy" id="1627895"/>
    <lineage>
        <taxon>Bacteria</taxon>
        <taxon>Fusobacteriati</taxon>
        <taxon>Fusobacteriota</taxon>
        <taxon>Fusobacteriia</taxon>
        <taxon>Fusobacteriales</taxon>
        <taxon>Fusobacteriaceae</taxon>
        <taxon>Hypnocyclicus</taxon>
    </lineage>
</organism>
<evidence type="ECO:0000313" key="2">
    <source>
        <dbReference type="EMBL" id="TDT69211.1"/>
    </source>
</evidence>
<proteinExistence type="predicted"/>
<protein>
    <submittedName>
        <fullName evidence="2">Uncharacterized protein</fullName>
    </submittedName>
</protein>
<keyword evidence="1" id="KW-0472">Membrane</keyword>
<dbReference type="InterPro" id="IPR038144">
    <property type="entry name" value="IPI"/>
</dbReference>
<name>A0AA46I591_9FUSO</name>
<dbReference type="Proteomes" id="UP000294678">
    <property type="component" value="Unassembled WGS sequence"/>
</dbReference>
<keyword evidence="1" id="KW-1133">Transmembrane helix</keyword>
<accession>A0AA46I591</accession>
<sequence length="167" mass="19900">MIFQKLKISSRLITFLDIIVIVFMFIFLKSYFSVHKYSYTTKKNGLKIVSTIRNKKLNQNNFMIINLTIQNTTRKDKIIEINRKNIFNIIVEKDNKVIYKSDILDIKRERSKKIKLAQRGELKLSYEWDLTSNFKEEITTGNYKVTVYSLDLDISHSYDIEIIEEEN</sequence>
<dbReference type="AlphaFoldDB" id="A0AA46I591"/>
<dbReference type="RefSeq" id="WP_134113422.1">
    <property type="nucleotide sequence ID" value="NZ_SOBG01000006.1"/>
</dbReference>
<feature type="transmembrane region" description="Helical" evidence="1">
    <location>
        <begin position="12"/>
        <end position="32"/>
    </location>
</feature>
<evidence type="ECO:0000313" key="3">
    <source>
        <dbReference type="Proteomes" id="UP000294678"/>
    </source>
</evidence>
<evidence type="ECO:0000256" key="1">
    <source>
        <dbReference type="SAM" id="Phobius"/>
    </source>
</evidence>
<dbReference type="Gene3D" id="2.60.40.2360">
    <property type="entry name" value="Intracellular proteinase inhibitor BsuPI"/>
    <property type="match status" value="1"/>
</dbReference>
<keyword evidence="1" id="KW-0812">Transmembrane</keyword>
<comment type="caution">
    <text evidence="2">The sequence shown here is derived from an EMBL/GenBank/DDBJ whole genome shotgun (WGS) entry which is preliminary data.</text>
</comment>
<gene>
    <name evidence="2" type="ORF">EV215_1553</name>
</gene>
<dbReference type="EMBL" id="SOBG01000006">
    <property type="protein sequence ID" value="TDT69211.1"/>
    <property type="molecule type" value="Genomic_DNA"/>
</dbReference>
<keyword evidence="3" id="KW-1185">Reference proteome</keyword>
<reference evidence="2 3" key="1">
    <citation type="submission" date="2019-03" db="EMBL/GenBank/DDBJ databases">
        <title>Genomic Encyclopedia of Type Strains, Phase IV (KMG-IV): sequencing the most valuable type-strain genomes for metagenomic binning, comparative biology and taxonomic classification.</title>
        <authorList>
            <person name="Goeker M."/>
        </authorList>
    </citation>
    <scope>NUCLEOTIDE SEQUENCE [LARGE SCALE GENOMIC DNA]</scope>
    <source>
        <strain evidence="2 3">DSM 100055</strain>
    </source>
</reference>